<proteinExistence type="predicted"/>
<dbReference type="AlphaFoldDB" id="A0A1X7UFA7"/>
<dbReference type="InParanoid" id="A0A1X7UFA7"/>
<reference evidence="1" key="1">
    <citation type="submission" date="2017-05" db="UniProtKB">
        <authorList>
            <consortium name="EnsemblMetazoa"/>
        </authorList>
    </citation>
    <scope>IDENTIFICATION</scope>
</reference>
<protein>
    <submittedName>
        <fullName evidence="1">Uncharacterized protein</fullName>
    </submittedName>
</protein>
<accession>A0A1X7UFA7</accession>
<name>A0A1X7UFA7_AMPQE</name>
<organism evidence="1">
    <name type="scientific">Amphimedon queenslandica</name>
    <name type="common">Sponge</name>
    <dbReference type="NCBI Taxonomy" id="400682"/>
    <lineage>
        <taxon>Eukaryota</taxon>
        <taxon>Metazoa</taxon>
        <taxon>Porifera</taxon>
        <taxon>Demospongiae</taxon>
        <taxon>Heteroscleromorpha</taxon>
        <taxon>Haplosclerida</taxon>
        <taxon>Niphatidae</taxon>
        <taxon>Amphimedon</taxon>
    </lineage>
</organism>
<sequence>HRTDEVSVVEVAKEFSLRNDKIYKTKVSDNNWWGLAPTVTGIGGATAPYPPSSATIGWNPT</sequence>
<dbReference type="EnsemblMetazoa" id="Aqu2.1.26472_001">
    <property type="protein sequence ID" value="Aqu2.1.26472_001"/>
    <property type="gene ID" value="Aqu2.1.26472"/>
</dbReference>
<evidence type="ECO:0000313" key="1">
    <source>
        <dbReference type="EnsemblMetazoa" id="Aqu2.1.26472_001"/>
    </source>
</evidence>